<evidence type="ECO:0000256" key="1">
    <source>
        <dbReference type="ARBA" id="ARBA00023015"/>
    </source>
</evidence>
<protein>
    <recommendedName>
        <fullName evidence="7">Scarecrow-like transcription factor PAT1</fullName>
    </recommendedName>
</protein>
<name>A0A835LCW9_9MAGN</name>
<evidence type="ECO:0000256" key="4">
    <source>
        <dbReference type="SAM" id="MobiDB-lite"/>
    </source>
</evidence>
<evidence type="ECO:0000313" key="5">
    <source>
        <dbReference type="EMBL" id="KAF9590873.1"/>
    </source>
</evidence>
<keyword evidence="6" id="KW-1185">Reference proteome</keyword>
<feature type="region of interest" description="Leucine repeat II (LRII)" evidence="3">
    <location>
        <begin position="397"/>
        <end position="429"/>
    </location>
</feature>
<dbReference type="InterPro" id="IPR005202">
    <property type="entry name" value="TF_GRAS"/>
</dbReference>
<dbReference type="PANTHER" id="PTHR31636">
    <property type="entry name" value="OSJNBA0084A10.13 PROTEIN-RELATED"/>
    <property type="match status" value="1"/>
</dbReference>
<proteinExistence type="inferred from homology"/>
<dbReference type="AlphaFoldDB" id="A0A835LCW9"/>
<gene>
    <name evidence="5" type="ORF">IFM89_039182</name>
</gene>
<keyword evidence="1" id="KW-0805">Transcription regulation</keyword>
<dbReference type="EMBL" id="JADFTS010000009">
    <property type="protein sequence ID" value="KAF9590873.1"/>
    <property type="molecule type" value="Genomic_DNA"/>
</dbReference>
<feature type="region of interest" description="SAW" evidence="3">
    <location>
        <begin position="535"/>
        <end position="609"/>
    </location>
</feature>
<keyword evidence="2" id="KW-0804">Transcription</keyword>
<organism evidence="5 6">
    <name type="scientific">Coptis chinensis</name>
    <dbReference type="NCBI Taxonomy" id="261450"/>
    <lineage>
        <taxon>Eukaryota</taxon>
        <taxon>Viridiplantae</taxon>
        <taxon>Streptophyta</taxon>
        <taxon>Embryophyta</taxon>
        <taxon>Tracheophyta</taxon>
        <taxon>Spermatophyta</taxon>
        <taxon>Magnoliopsida</taxon>
        <taxon>Ranunculales</taxon>
        <taxon>Ranunculaceae</taxon>
        <taxon>Coptidoideae</taxon>
        <taxon>Coptis</taxon>
    </lineage>
</organism>
<comment type="similarity">
    <text evidence="3">Belongs to the GRAS family.</text>
</comment>
<dbReference type="PROSITE" id="PS50985">
    <property type="entry name" value="GRAS"/>
    <property type="match status" value="1"/>
</dbReference>
<feature type="short sequence motif" description="VHIID" evidence="3">
    <location>
        <begin position="347"/>
        <end position="351"/>
    </location>
</feature>
<evidence type="ECO:0000256" key="3">
    <source>
        <dbReference type="PROSITE-ProRule" id="PRU01191"/>
    </source>
</evidence>
<dbReference type="Proteomes" id="UP000631114">
    <property type="component" value="Unassembled WGS sequence"/>
</dbReference>
<dbReference type="OrthoDB" id="593669at2759"/>
<dbReference type="Pfam" id="PF03514">
    <property type="entry name" value="GRAS"/>
    <property type="match status" value="1"/>
</dbReference>
<feature type="region of interest" description="Leucine repeat I (LRI)" evidence="3">
    <location>
        <begin position="237"/>
        <end position="297"/>
    </location>
</feature>
<evidence type="ECO:0000313" key="6">
    <source>
        <dbReference type="Proteomes" id="UP000631114"/>
    </source>
</evidence>
<feature type="region of interest" description="Disordered" evidence="4">
    <location>
        <begin position="141"/>
        <end position="175"/>
    </location>
</feature>
<feature type="compositionally biased region" description="Polar residues" evidence="4">
    <location>
        <begin position="141"/>
        <end position="160"/>
    </location>
</feature>
<comment type="caution">
    <text evidence="5">The sequence shown here is derived from an EMBL/GenBank/DDBJ whole genome shotgun (WGS) entry which is preliminary data.</text>
</comment>
<evidence type="ECO:0000256" key="2">
    <source>
        <dbReference type="ARBA" id="ARBA00023163"/>
    </source>
</evidence>
<reference evidence="5 6" key="1">
    <citation type="submission" date="2020-10" db="EMBL/GenBank/DDBJ databases">
        <title>The Coptis chinensis genome and diversification of protoberbering-type alkaloids.</title>
        <authorList>
            <person name="Wang B."/>
            <person name="Shu S."/>
            <person name="Song C."/>
            <person name="Liu Y."/>
        </authorList>
    </citation>
    <scope>NUCLEOTIDE SEQUENCE [LARGE SCALE GENOMIC DNA]</scope>
    <source>
        <strain evidence="5">HL-2020</strain>
        <tissue evidence="5">Leaf</tissue>
    </source>
</reference>
<comment type="caution">
    <text evidence="3">Lacks conserved residue(s) required for the propagation of feature annotation.</text>
</comment>
<sequence>MMEKGSRLESVGERYNSRCIELRRIRIILNKEALPCFPCAGLLGTATSIRLKFQLASADYPSMQSSQNHEDLGVSQKLYYQPMPGPGPYCLPPNYQISDNSLSFDGSSQVIRYRVQTSHENHCTLESSSTGGVYKVYHSQSTESFSPNGSPPQQDSQSCHSEPHHSPDNIHGSPISVSCITSDVDDLRYKLRELETVMLGPNSDIMDSLDSTIQNENSPSSSETEWWKQKREVIPRGDLKQLLIACGKAVSDGDSLTTGWLMGELRKMVSVSGDPIQRLGAYMLEGLVAKLALTGSSIYKALRCKEPLSSELLSYMHILYEVCPYFKFGYMSANGAIAEALKGEDRVHIIDFQIAQGTQWITLIQALAARRGGPPHIRITGIDDSTSAYARDGGLYIVGQRLRRLAESLKVPFEFHAGPMFACEVKLENLGIRPGEALAVNFALMLHHMPDESVSTDNHRDRLLRLVKSLSPKVVTLVEQESNTNTAAFFPRFLETLSYYTAVFESIDVSLPRDHKERINVEQHCLAREVVNIIACEGAERVERHEVLGKWRSRFRMAGFTQHPLSSVVNTTIKNLLEEYSDEYRLEERDGALYLGWRSRALVATCAWR</sequence>
<accession>A0A835LCW9</accession>
<evidence type="ECO:0008006" key="7">
    <source>
        <dbReference type="Google" id="ProtNLM"/>
    </source>
</evidence>
<feature type="region of interest" description="VHIID" evidence="3">
    <location>
        <begin position="316"/>
        <end position="381"/>
    </location>
</feature>